<comment type="function">
    <text evidence="9">CRISPR (clustered regularly interspaced short palindromic repeat), is an adaptive immune system that provides protection against mobile genetic elements (viruses, transposable elements and conjugative plasmids). CRISPR clusters contain sequences complementary to antecedent mobile elements and target invading nucleic acids. CRISPR clusters are transcribed and processed into CRISPR RNA (crRNA). Functions as a ssRNA-specific endoribonuclease. Involved in the integration of spacer DNA into the CRISPR cassette.</text>
</comment>
<dbReference type="GO" id="GO:0043571">
    <property type="term" value="P:maintenance of CRISPR repeat elements"/>
    <property type="evidence" value="ECO:0007669"/>
    <property type="project" value="UniProtKB-UniRule"/>
</dbReference>
<reference evidence="11" key="1">
    <citation type="submission" date="2018-07" db="EMBL/GenBank/DDBJ databases">
        <authorList>
            <person name="Kim H."/>
        </authorList>
    </citation>
    <scope>NUCLEOTIDE SEQUENCE [LARGE SCALE GENOMIC DNA]</scope>
    <source>
        <strain evidence="11">F02</strain>
    </source>
</reference>
<evidence type="ECO:0000256" key="9">
    <source>
        <dbReference type="HAMAP-Rule" id="MF_01471"/>
    </source>
</evidence>
<dbReference type="KEGG" id="hyf:DTO96_101292"/>
<sequence>MTVSRMRNGWRIVWCLAVYDCPMTEREERRDYTLFRKKLLQENFLQLQYSLYVKHYPTYAQANAVIERLRSNIPAGASVAFFFVTDKQWAMTEEFYGTKKTKQKPDEYEQIDLF</sequence>
<organism evidence="10 11">
    <name type="scientific">Ephemeroptericola cinctiostellae</name>
    <dbReference type="NCBI Taxonomy" id="2268024"/>
    <lineage>
        <taxon>Bacteria</taxon>
        <taxon>Pseudomonadati</taxon>
        <taxon>Pseudomonadota</taxon>
        <taxon>Betaproteobacteria</taxon>
        <taxon>Burkholderiales</taxon>
        <taxon>Burkholderiaceae</taxon>
        <taxon>Ephemeroptericola</taxon>
    </lineage>
</organism>
<proteinExistence type="inferred from homology"/>
<comment type="cofactor">
    <cofactor evidence="1 9">
        <name>Mg(2+)</name>
        <dbReference type="ChEBI" id="CHEBI:18420"/>
    </cofactor>
</comment>
<keyword evidence="7 9" id="KW-0460">Magnesium</keyword>
<evidence type="ECO:0000256" key="5">
    <source>
        <dbReference type="ARBA" id="ARBA00022759"/>
    </source>
</evidence>
<dbReference type="GO" id="GO:0046872">
    <property type="term" value="F:metal ion binding"/>
    <property type="evidence" value="ECO:0007669"/>
    <property type="project" value="UniProtKB-UniRule"/>
</dbReference>
<evidence type="ECO:0000256" key="6">
    <source>
        <dbReference type="ARBA" id="ARBA00022801"/>
    </source>
</evidence>
<dbReference type="InterPro" id="IPR019199">
    <property type="entry name" value="Virulence_VapD/CRISPR_Cas2"/>
</dbReference>
<feature type="binding site" evidence="9">
    <location>
        <position position="20"/>
    </location>
    <ligand>
        <name>Mg(2+)</name>
        <dbReference type="ChEBI" id="CHEBI:18420"/>
        <note>catalytic</note>
    </ligand>
</feature>
<dbReference type="Pfam" id="PF09827">
    <property type="entry name" value="CRISPR_Cas2"/>
    <property type="match status" value="1"/>
</dbReference>
<dbReference type="GO" id="GO:0051607">
    <property type="term" value="P:defense response to virus"/>
    <property type="evidence" value="ECO:0007669"/>
    <property type="project" value="UniProtKB-UniRule"/>
</dbReference>
<evidence type="ECO:0000256" key="2">
    <source>
        <dbReference type="ARBA" id="ARBA00009959"/>
    </source>
</evidence>
<keyword evidence="5 9" id="KW-0255">Endonuclease</keyword>
<dbReference type="NCBIfam" id="TIGR01573">
    <property type="entry name" value="cas2"/>
    <property type="match status" value="1"/>
</dbReference>
<keyword evidence="4 9" id="KW-0479">Metal-binding</keyword>
<dbReference type="HAMAP" id="MF_01471">
    <property type="entry name" value="Cas2"/>
    <property type="match status" value="1"/>
</dbReference>
<protein>
    <recommendedName>
        <fullName evidence="9">CRISPR-associated endoribonuclease Cas2</fullName>
        <ecNumber evidence="9">3.1.-.-</ecNumber>
    </recommendedName>
</protein>
<evidence type="ECO:0000256" key="8">
    <source>
        <dbReference type="ARBA" id="ARBA00023118"/>
    </source>
</evidence>
<dbReference type="AlphaFoldDB" id="A0A345DB23"/>
<comment type="similarity">
    <text evidence="2 9">Belongs to the CRISPR-associated endoribonuclease Cas2 protein family.</text>
</comment>
<evidence type="ECO:0000256" key="7">
    <source>
        <dbReference type="ARBA" id="ARBA00022842"/>
    </source>
</evidence>
<keyword evidence="11" id="KW-1185">Reference proteome</keyword>
<dbReference type="EC" id="3.1.-.-" evidence="9"/>
<evidence type="ECO:0000313" key="10">
    <source>
        <dbReference type="EMBL" id="AXF85561.1"/>
    </source>
</evidence>
<comment type="subunit">
    <text evidence="9">Homodimer, forms a heterotetramer with a Cas1 homodimer.</text>
</comment>
<accession>A0A345DB23</accession>
<evidence type="ECO:0000256" key="3">
    <source>
        <dbReference type="ARBA" id="ARBA00022722"/>
    </source>
</evidence>
<name>A0A345DB23_9BURK</name>
<evidence type="ECO:0000313" key="11">
    <source>
        <dbReference type="Proteomes" id="UP000252182"/>
    </source>
</evidence>
<keyword evidence="8 9" id="KW-0051">Antiviral defense</keyword>
<evidence type="ECO:0000256" key="4">
    <source>
        <dbReference type="ARBA" id="ARBA00022723"/>
    </source>
</evidence>
<dbReference type="Proteomes" id="UP000252182">
    <property type="component" value="Chromosome"/>
</dbReference>
<dbReference type="EMBL" id="CP031124">
    <property type="protein sequence ID" value="AXF85561.1"/>
    <property type="molecule type" value="Genomic_DNA"/>
</dbReference>
<dbReference type="InterPro" id="IPR021127">
    <property type="entry name" value="CRISPR_associated_Cas2"/>
</dbReference>
<dbReference type="GO" id="GO:0016787">
    <property type="term" value="F:hydrolase activity"/>
    <property type="evidence" value="ECO:0007669"/>
    <property type="project" value="UniProtKB-KW"/>
</dbReference>
<evidence type="ECO:0000256" key="1">
    <source>
        <dbReference type="ARBA" id="ARBA00001946"/>
    </source>
</evidence>
<keyword evidence="3 9" id="KW-0540">Nuclease</keyword>
<dbReference type="GO" id="GO:0004521">
    <property type="term" value="F:RNA endonuclease activity"/>
    <property type="evidence" value="ECO:0007669"/>
    <property type="project" value="InterPro"/>
</dbReference>
<gene>
    <name evidence="10" type="primary">cas2_2</name>
    <name evidence="9" type="synonym">cas2</name>
    <name evidence="10" type="ORF">DTO96_101292</name>
</gene>
<keyword evidence="6 9" id="KW-0378">Hydrolase</keyword>
<dbReference type="SUPFAM" id="SSF143430">
    <property type="entry name" value="TTP0101/SSO1404-like"/>
    <property type="match status" value="1"/>
</dbReference>